<dbReference type="Pfam" id="PF02738">
    <property type="entry name" value="MoCoBD_1"/>
    <property type="match status" value="1"/>
</dbReference>
<dbReference type="Pfam" id="PF20256">
    <property type="entry name" value="MoCoBD_2"/>
    <property type="match status" value="1"/>
</dbReference>
<reference evidence="2 3" key="1">
    <citation type="submission" date="2023-12" db="EMBL/GenBank/DDBJ databases">
        <title>the genome sequence of Hyalangium sp. s54d21.</title>
        <authorList>
            <person name="Zhang X."/>
        </authorList>
    </citation>
    <scope>NUCLEOTIDE SEQUENCE [LARGE SCALE GENOMIC DNA]</scope>
    <source>
        <strain evidence="3">s54d21</strain>
    </source>
</reference>
<dbReference type="InterPro" id="IPR037165">
    <property type="entry name" value="AldOxase/xan_DH_Mopterin-bd_sf"/>
</dbReference>
<protein>
    <submittedName>
        <fullName evidence="2">Xanthine dehydrogenase family protein molybdopterin-binding subunit</fullName>
    </submittedName>
</protein>
<dbReference type="InterPro" id="IPR036856">
    <property type="entry name" value="Ald_Oxase/Xan_DH_a/b_sf"/>
</dbReference>
<dbReference type="EMBL" id="JAXIVS010000001">
    <property type="protein sequence ID" value="MDY7225667.1"/>
    <property type="molecule type" value="Genomic_DNA"/>
</dbReference>
<dbReference type="PANTHER" id="PTHR11908:SF153">
    <property type="entry name" value="DEHYDROGENASE"/>
    <property type="match status" value="1"/>
</dbReference>
<dbReference type="Gene3D" id="3.30.365.10">
    <property type="entry name" value="Aldehyde oxidase/xanthine dehydrogenase, molybdopterin binding domain"/>
    <property type="match status" value="4"/>
</dbReference>
<organism evidence="2 3">
    <name type="scientific">Hyalangium rubrum</name>
    <dbReference type="NCBI Taxonomy" id="3103134"/>
    <lineage>
        <taxon>Bacteria</taxon>
        <taxon>Pseudomonadati</taxon>
        <taxon>Myxococcota</taxon>
        <taxon>Myxococcia</taxon>
        <taxon>Myxococcales</taxon>
        <taxon>Cystobacterineae</taxon>
        <taxon>Archangiaceae</taxon>
        <taxon>Hyalangium</taxon>
    </lineage>
</organism>
<feature type="domain" description="Aldehyde oxidase/xanthine dehydrogenase a/b hammerhead" evidence="1">
    <location>
        <begin position="20"/>
        <end position="131"/>
    </location>
</feature>
<keyword evidence="3" id="KW-1185">Reference proteome</keyword>
<dbReference type="InterPro" id="IPR046867">
    <property type="entry name" value="AldOxase/xan_DH_MoCoBD2"/>
</dbReference>
<gene>
    <name evidence="2" type="ORF">SYV04_04700</name>
</gene>
<accession>A0ABU5GXR3</accession>
<evidence type="ECO:0000313" key="2">
    <source>
        <dbReference type="EMBL" id="MDY7225667.1"/>
    </source>
</evidence>
<dbReference type="InterPro" id="IPR016208">
    <property type="entry name" value="Ald_Oxase/xanthine_DH-like"/>
</dbReference>
<dbReference type="SMART" id="SM01008">
    <property type="entry name" value="Ald_Xan_dh_C"/>
    <property type="match status" value="1"/>
</dbReference>
<evidence type="ECO:0000259" key="1">
    <source>
        <dbReference type="SMART" id="SM01008"/>
    </source>
</evidence>
<dbReference type="InterPro" id="IPR000674">
    <property type="entry name" value="Ald_Oxase/Xan_DH_a/b"/>
</dbReference>
<dbReference type="PANTHER" id="PTHR11908">
    <property type="entry name" value="XANTHINE DEHYDROGENASE"/>
    <property type="match status" value="1"/>
</dbReference>
<proteinExistence type="predicted"/>
<name>A0ABU5GXR3_9BACT</name>
<dbReference type="InterPro" id="IPR008274">
    <property type="entry name" value="AldOxase/xan_DH_MoCoBD1"/>
</dbReference>
<dbReference type="SUPFAM" id="SSF54665">
    <property type="entry name" value="CO dehydrogenase molybdoprotein N-domain-like"/>
    <property type="match status" value="1"/>
</dbReference>
<comment type="caution">
    <text evidence="2">The sequence shown here is derived from an EMBL/GenBank/DDBJ whole genome shotgun (WGS) entry which is preliminary data.</text>
</comment>
<dbReference type="RefSeq" id="WP_321544372.1">
    <property type="nucleotide sequence ID" value="NZ_JAXIVS010000001.1"/>
</dbReference>
<evidence type="ECO:0000313" key="3">
    <source>
        <dbReference type="Proteomes" id="UP001291309"/>
    </source>
</evidence>
<dbReference type="SUPFAM" id="SSF56003">
    <property type="entry name" value="Molybdenum cofactor-binding domain"/>
    <property type="match status" value="1"/>
</dbReference>
<dbReference type="Gene3D" id="3.90.1170.50">
    <property type="entry name" value="Aldehyde oxidase/xanthine dehydrogenase, a/b hammerhead"/>
    <property type="match status" value="1"/>
</dbReference>
<sequence length="738" mass="78909">MSSKVIGKPVDRVDGKLKVTGKALYAAEHNPPGMVHAVIVQSTVPRGSVLRMQTSEAEKSPGVLAVLTPKNMPKLAGLEQYAGVSVLPRLTAMQDSEVLFNGQPIALVVADTFERATHAASLVRTFYMDKPATLDMEAALGRAEAAVGVFGGPPPGHTRGDAAAALSSAPVRVEATYRTPTEHHNPMEPHACIASWDEAGSLTLYDTNQGVYFMRQFLSVALGLPPDKLRVISPYVGGGFGCKALPWSHVILSIMAAKAVGKPVKLVLTRRQMFSLVGFRPRTLQKVELAANAQGKLTAIRHTGYSETSEKDGFTETFTNVTNMLYACPNVTTSQQLVRLNTGTPTFMRAPGEATGTYAFESALDELAHALKMDPLELRRINHADKDPEHGKEWSSKSLLECYRWGAERFGWKKRSLQPRSMKDGDILIGWGMATATFPAFRQQASALMKLMADGTAVVQCAAADLGTGAYTVFTQMAAETLGLAPEKIRMEMGDTALPPGPLAGGSSSTATVSPAIHAAANDVRGKLVKLAMADKASPLHGLAEKDVLAEDGRLFSRQDKARGETFAQLLGRQKLPHVEGKGDAAPAPSEQKYSAHAFGAHFIEVRVDEALGTVRVSRIVTAMGAGRILNAKTARSQISGGVIFGLGMALTEETLRDPRMGRVMTADLAEYHVPVHADVPDIDVHFVEENDPHVNPLGIKGIGEVGTTGVAAAVANAVFHATGKRVRDLPITLDKLL</sequence>
<dbReference type="Proteomes" id="UP001291309">
    <property type="component" value="Unassembled WGS sequence"/>
</dbReference>
<dbReference type="Pfam" id="PF01315">
    <property type="entry name" value="Ald_Xan_dh_C"/>
    <property type="match status" value="1"/>
</dbReference>